<dbReference type="AlphaFoldDB" id="A0A2S1QUE7"/>
<sequence>MYFISTEWKAKYGIYAKLFNNNLFVGKSELKNQLNVQYFLKYGVIFINSNNSQALYLYW</sequence>
<proteinExistence type="predicted"/>
<accession>A0A2S1QUE7</accession>
<protein>
    <submittedName>
        <fullName evidence="1">Uncharacterized protein</fullName>
    </submittedName>
</protein>
<dbReference type="Proteomes" id="UP000244929">
    <property type="component" value="Chromosome"/>
</dbReference>
<dbReference type="EMBL" id="CP029186">
    <property type="protein sequence ID" value="AWH84037.1"/>
    <property type="molecule type" value="Genomic_DNA"/>
</dbReference>
<reference evidence="1 2" key="1">
    <citation type="submission" date="2018-04" db="EMBL/GenBank/DDBJ databases">
        <title>Genome sequencing of Flavobacterium sp. HYN0059.</title>
        <authorList>
            <person name="Yi H."/>
            <person name="Baek C."/>
        </authorList>
    </citation>
    <scope>NUCLEOTIDE SEQUENCE [LARGE SCALE GENOMIC DNA]</scope>
    <source>
        <strain evidence="1 2">HYN0059</strain>
    </source>
</reference>
<evidence type="ECO:0000313" key="2">
    <source>
        <dbReference type="Proteomes" id="UP000244929"/>
    </source>
</evidence>
<organism evidence="1 2">
    <name type="scientific">Flavobacterium album</name>
    <dbReference type="NCBI Taxonomy" id="2175091"/>
    <lineage>
        <taxon>Bacteria</taxon>
        <taxon>Pseudomonadati</taxon>
        <taxon>Bacteroidota</taxon>
        <taxon>Flavobacteriia</taxon>
        <taxon>Flavobacteriales</taxon>
        <taxon>Flavobacteriaceae</taxon>
        <taxon>Flavobacterium</taxon>
    </lineage>
</organism>
<name>A0A2S1QUE7_9FLAO</name>
<gene>
    <name evidence="1" type="ORF">HYN59_02440</name>
</gene>
<keyword evidence="2" id="KW-1185">Reference proteome</keyword>
<dbReference type="KEGG" id="falb:HYN59_02440"/>
<evidence type="ECO:0000313" key="1">
    <source>
        <dbReference type="EMBL" id="AWH84037.1"/>
    </source>
</evidence>